<sequence>MKVVAEKIPFPRPNQNGQNRDFGKLSKACHVLIVDDKQDNLLILKTLLERAGATTDSAKNGEYAVELCNSESYDLIMMDLAMPVLNGLEATEIIRRETPNSSTPIIAVTADVSQHVKENCIKVGMNGYISKPLYPNNLLQEIERVLSEAS</sequence>
<keyword evidence="6" id="KW-1185">Reference proteome</keyword>
<protein>
    <submittedName>
        <fullName evidence="5">Response regulator</fullName>
    </submittedName>
</protein>
<evidence type="ECO:0000259" key="4">
    <source>
        <dbReference type="PROSITE" id="PS50110"/>
    </source>
</evidence>
<dbReference type="CDD" id="cd17546">
    <property type="entry name" value="REC_hyHK_CKI1_RcsC-like"/>
    <property type="match status" value="1"/>
</dbReference>
<evidence type="ECO:0000313" key="5">
    <source>
        <dbReference type="EMBL" id="WPJ94868.1"/>
    </source>
</evidence>
<dbReference type="Gene3D" id="3.40.50.2300">
    <property type="match status" value="1"/>
</dbReference>
<keyword evidence="1 3" id="KW-0597">Phosphoprotein</keyword>
<reference evidence="5 6" key="1">
    <citation type="submission" date="2023-11" db="EMBL/GenBank/DDBJ databases">
        <title>Coraliomargarita sp. nov., isolated from marine algae.</title>
        <authorList>
            <person name="Lee J.K."/>
            <person name="Baek J.H."/>
            <person name="Kim J.M."/>
            <person name="Choi D.G."/>
            <person name="Jeon C.O."/>
        </authorList>
    </citation>
    <scope>NUCLEOTIDE SEQUENCE [LARGE SCALE GENOMIC DNA]</scope>
    <source>
        <strain evidence="5 6">J2-16</strain>
    </source>
</reference>
<dbReference type="PROSITE" id="PS50110">
    <property type="entry name" value="RESPONSE_REGULATORY"/>
    <property type="match status" value="1"/>
</dbReference>
<evidence type="ECO:0000256" key="1">
    <source>
        <dbReference type="ARBA" id="ARBA00022553"/>
    </source>
</evidence>
<accession>A0ABZ0RIE4</accession>
<proteinExistence type="predicted"/>
<dbReference type="EMBL" id="CP138858">
    <property type="protein sequence ID" value="WPJ94868.1"/>
    <property type="molecule type" value="Genomic_DNA"/>
</dbReference>
<name>A0ABZ0RIE4_9BACT</name>
<dbReference type="PANTHER" id="PTHR45339">
    <property type="entry name" value="HYBRID SIGNAL TRANSDUCTION HISTIDINE KINASE J"/>
    <property type="match status" value="1"/>
</dbReference>
<organism evidence="5 6">
    <name type="scientific">Coraliomargarita algicola</name>
    <dbReference type="NCBI Taxonomy" id="3092156"/>
    <lineage>
        <taxon>Bacteria</taxon>
        <taxon>Pseudomonadati</taxon>
        <taxon>Verrucomicrobiota</taxon>
        <taxon>Opitutia</taxon>
        <taxon>Puniceicoccales</taxon>
        <taxon>Coraliomargaritaceae</taxon>
        <taxon>Coraliomargarita</taxon>
    </lineage>
</organism>
<dbReference type="RefSeq" id="WP_319831776.1">
    <property type="nucleotide sequence ID" value="NZ_CP138858.1"/>
</dbReference>
<keyword evidence="2" id="KW-0902">Two-component regulatory system</keyword>
<dbReference type="SMART" id="SM00448">
    <property type="entry name" value="REC"/>
    <property type="match status" value="1"/>
</dbReference>
<evidence type="ECO:0000313" key="6">
    <source>
        <dbReference type="Proteomes" id="UP001324993"/>
    </source>
</evidence>
<dbReference type="InterPro" id="IPR011006">
    <property type="entry name" value="CheY-like_superfamily"/>
</dbReference>
<feature type="modified residue" description="4-aspartylphosphate" evidence="3">
    <location>
        <position position="79"/>
    </location>
</feature>
<evidence type="ECO:0000256" key="2">
    <source>
        <dbReference type="ARBA" id="ARBA00023012"/>
    </source>
</evidence>
<dbReference type="InterPro" id="IPR001789">
    <property type="entry name" value="Sig_transdc_resp-reg_receiver"/>
</dbReference>
<dbReference type="Pfam" id="PF00072">
    <property type="entry name" value="Response_reg"/>
    <property type="match status" value="1"/>
</dbReference>
<dbReference type="Proteomes" id="UP001324993">
    <property type="component" value="Chromosome"/>
</dbReference>
<dbReference type="PANTHER" id="PTHR45339:SF1">
    <property type="entry name" value="HYBRID SIGNAL TRANSDUCTION HISTIDINE KINASE J"/>
    <property type="match status" value="1"/>
</dbReference>
<dbReference type="SUPFAM" id="SSF52172">
    <property type="entry name" value="CheY-like"/>
    <property type="match status" value="1"/>
</dbReference>
<gene>
    <name evidence="5" type="ORF">SH580_15670</name>
</gene>
<evidence type="ECO:0000256" key="3">
    <source>
        <dbReference type="PROSITE-ProRule" id="PRU00169"/>
    </source>
</evidence>
<feature type="domain" description="Response regulatory" evidence="4">
    <location>
        <begin position="30"/>
        <end position="146"/>
    </location>
</feature>